<accession>A0A6A3AMY7</accession>
<comment type="caution">
    <text evidence="2">The sequence shown here is derived from an EMBL/GenBank/DDBJ whole genome shotgun (WGS) entry which is preliminary data.</text>
</comment>
<dbReference type="PANTHER" id="PTHR35749:SF1">
    <property type="entry name" value="OSJNBA0084A10.10 PROTEIN"/>
    <property type="match status" value="1"/>
</dbReference>
<reference evidence="2" key="1">
    <citation type="submission" date="2019-09" db="EMBL/GenBank/DDBJ databases">
        <title>Draft genome information of white flower Hibiscus syriacus.</title>
        <authorList>
            <person name="Kim Y.-M."/>
        </authorList>
    </citation>
    <scope>NUCLEOTIDE SEQUENCE [LARGE SCALE GENOMIC DNA]</scope>
    <source>
        <strain evidence="2">YM2019G1</strain>
    </source>
</reference>
<proteinExistence type="predicted"/>
<dbReference type="PANTHER" id="PTHR35749">
    <property type="entry name" value="OSJNBA0084A10.10 PROTEIN"/>
    <property type="match status" value="1"/>
</dbReference>
<protein>
    <submittedName>
        <fullName evidence="2">Bax inhibitor 1-like</fullName>
    </submittedName>
</protein>
<dbReference type="Proteomes" id="UP000436088">
    <property type="component" value="Unassembled WGS sequence"/>
</dbReference>
<evidence type="ECO:0000256" key="1">
    <source>
        <dbReference type="SAM" id="Coils"/>
    </source>
</evidence>
<keyword evidence="3" id="KW-1185">Reference proteome</keyword>
<gene>
    <name evidence="2" type="ORF">F3Y22_tig00110413pilonHSYRG00050</name>
</gene>
<evidence type="ECO:0000313" key="2">
    <source>
        <dbReference type="EMBL" id="KAE8705974.1"/>
    </source>
</evidence>
<sequence length="115" mass="13516">MGNTEKLLNQIMELKFTTKSLQRQAVISRSEDSEQPQMMGDHEGHVHAHTHATHGLGYVERRIRNYRLELEKRLQQAQARKASLRKIHEQTVLQEARWMVEDMQALNKRLEETVS</sequence>
<feature type="coiled-coil region" evidence="1">
    <location>
        <begin position="67"/>
        <end position="113"/>
    </location>
</feature>
<evidence type="ECO:0000313" key="3">
    <source>
        <dbReference type="Proteomes" id="UP000436088"/>
    </source>
</evidence>
<keyword evidence="1" id="KW-0175">Coiled coil</keyword>
<dbReference type="AlphaFoldDB" id="A0A6A3AMY7"/>
<name>A0A6A3AMY7_HIBSY</name>
<organism evidence="2 3">
    <name type="scientific">Hibiscus syriacus</name>
    <name type="common">Rose of Sharon</name>
    <dbReference type="NCBI Taxonomy" id="106335"/>
    <lineage>
        <taxon>Eukaryota</taxon>
        <taxon>Viridiplantae</taxon>
        <taxon>Streptophyta</taxon>
        <taxon>Embryophyta</taxon>
        <taxon>Tracheophyta</taxon>
        <taxon>Spermatophyta</taxon>
        <taxon>Magnoliopsida</taxon>
        <taxon>eudicotyledons</taxon>
        <taxon>Gunneridae</taxon>
        <taxon>Pentapetalae</taxon>
        <taxon>rosids</taxon>
        <taxon>malvids</taxon>
        <taxon>Malvales</taxon>
        <taxon>Malvaceae</taxon>
        <taxon>Malvoideae</taxon>
        <taxon>Hibiscus</taxon>
    </lineage>
</organism>
<dbReference type="EMBL" id="VEPZ02000977">
    <property type="protein sequence ID" value="KAE8705974.1"/>
    <property type="molecule type" value="Genomic_DNA"/>
</dbReference>